<accession>A0A1J4K287</accession>
<feature type="region of interest" description="Disordered" evidence="1">
    <location>
        <begin position="129"/>
        <end position="292"/>
    </location>
</feature>
<organism evidence="2 3">
    <name type="scientific">Tritrichomonas foetus</name>
    <dbReference type="NCBI Taxonomy" id="1144522"/>
    <lineage>
        <taxon>Eukaryota</taxon>
        <taxon>Metamonada</taxon>
        <taxon>Parabasalia</taxon>
        <taxon>Tritrichomonadida</taxon>
        <taxon>Tritrichomonadidae</taxon>
        <taxon>Tritrichomonas</taxon>
    </lineage>
</organism>
<protein>
    <submittedName>
        <fullName evidence="2">Uncharacterized protein</fullName>
    </submittedName>
</protein>
<dbReference type="EMBL" id="MLAK01000771">
    <property type="protein sequence ID" value="OHT05082.1"/>
    <property type="molecule type" value="Genomic_DNA"/>
</dbReference>
<evidence type="ECO:0000313" key="2">
    <source>
        <dbReference type="EMBL" id="OHT05082.1"/>
    </source>
</evidence>
<evidence type="ECO:0000256" key="1">
    <source>
        <dbReference type="SAM" id="MobiDB-lite"/>
    </source>
</evidence>
<name>A0A1J4K287_9EUKA</name>
<feature type="compositionally biased region" description="Basic and acidic residues" evidence="1">
    <location>
        <begin position="188"/>
        <end position="221"/>
    </location>
</feature>
<feature type="compositionally biased region" description="Basic and acidic residues" evidence="1">
    <location>
        <begin position="132"/>
        <end position="154"/>
    </location>
</feature>
<dbReference type="AlphaFoldDB" id="A0A1J4K287"/>
<dbReference type="VEuPathDB" id="TrichDB:TRFO_06085"/>
<comment type="caution">
    <text evidence="2">The sequence shown here is derived from an EMBL/GenBank/DDBJ whole genome shotgun (WGS) entry which is preliminary data.</text>
</comment>
<feature type="compositionally biased region" description="Low complexity" evidence="1">
    <location>
        <begin position="261"/>
        <end position="273"/>
    </location>
</feature>
<proteinExistence type="predicted"/>
<dbReference type="RefSeq" id="XP_068358218.1">
    <property type="nucleotide sequence ID" value="XM_068492883.1"/>
</dbReference>
<sequence length="325" mass="36700">MLDSDLELNSTSEVDPTQRRTVTVTTDGAVFRKKLTPETAQYYQDLENFNLVSDSSDFHYDDRSCDLGSSSEVWSNVPRTFHYTTRKGNRRNLLTPEAVEELDEGKISYLSSEIGSESVNLDSMERVVSIHSSDKHSNKSASRSEGRSRSDGRYRNSGRKSSNYENEGNDLISEASSALESDPTYPQLDRELEQNDRAEQRAKDSRKVKVNREFKKNDPEPIRGNAFIHENESIEEADGENEEFVFAKEDSENDVNEKANSESSQKVESSASSSRRRKGKMNPQLKESLKDPKFRNMAAAHIAALALAGYTTFYAKKKENTDSTD</sequence>
<reference evidence="2" key="1">
    <citation type="submission" date="2016-10" db="EMBL/GenBank/DDBJ databases">
        <authorList>
            <person name="Benchimol M."/>
            <person name="Almeida L.G."/>
            <person name="Vasconcelos A.T."/>
            <person name="Perreira-Neves A."/>
            <person name="Rosa I.A."/>
            <person name="Tasca T."/>
            <person name="Bogo M.R."/>
            <person name="de Souza W."/>
        </authorList>
    </citation>
    <scope>NUCLEOTIDE SEQUENCE [LARGE SCALE GENOMIC DNA]</scope>
    <source>
        <strain evidence="2">K</strain>
    </source>
</reference>
<keyword evidence="3" id="KW-1185">Reference proteome</keyword>
<feature type="compositionally biased region" description="Basic and acidic residues" evidence="1">
    <location>
        <begin position="245"/>
        <end position="260"/>
    </location>
</feature>
<gene>
    <name evidence="2" type="ORF">TRFO_06085</name>
</gene>
<evidence type="ECO:0000313" key="3">
    <source>
        <dbReference type="Proteomes" id="UP000179807"/>
    </source>
</evidence>
<dbReference type="Proteomes" id="UP000179807">
    <property type="component" value="Unassembled WGS sequence"/>
</dbReference>
<feature type="compositionally biased region" description="Acidic residues" evidence="1">
    <location>
        <begin position="233"/>
        <end position="243"/>
    </location>
</feature>
<dbReference type="GeneID" id="94827587"/>